<feature type="compositionally biased region" description="Polar residues" evidence="1">
    <location>
        <begin position="143"/>
        <end position="156"/>
    </location>
</feature>
<evidence type="ECO:0000256" key="1">
    <source>
        <dbReference type="SAM" id="MobiDB-lite"/>
    </source>
</evidence>
<dbReference type="EMBL" id="NKCI01000465">
    <property type="protein sequence ID" value="RSL40817.1"/>
    <property type="molecule type" value="Genomic_DNA"/>
</dbReference>
<feature type="region of interest" description="Disordered" evidence="1">
    <location>
        <begin position="132"/>
        <end position="156"/>
    </location>
</feature>
<evidence type="ECO:0000313" key="2">
    <source>
        <dbReference type="EMBL" id="RSL40817.1"/>
    </source>
</evidence>
<keyword evidence="3" id="KW-1185">Reference proteome</keyword>
<sequence>MRAAQKSAEASMRSAIAVENSALSSRRSATAADRSAQAGIRSAWAAENGVAVMQQQLEFMIQDKWGPPRAGSSSSGRPTNDNGSVIRFVEARVPDVRISQEQPRARSVSTAPPPAPVTALTSAPVEIPQEGIPTGGPPEQIDAAQTSEVTQSSATSNRLAVPIETTPSAGTITPSSVGMSTVTISLPQVPTADPGQPSVNQNPPKQGSGISTGAMTLPEETTQQKEERLRNLIVAQDELDARERERERDLVLDRRLRELRNRFA</sequence>
<feature type="compositionally biased region" description="Polar residues" evidence="1">
    <location>
        <begin position="197"/>
        <end position="214"/>
    </location>
</feature>
<accession>A0A428NJ49</accession>
<organism evidence="2 3">
    <name type="scientific">Fusarium duplospermum</name>
    <dbReference type="NCBI Taxonomy" id="1325734"/>
    <lineage>
        <taxon>Eukaryota</taxon>
        <taxon>Fungi</taxon>
        <taxon>Dikarya</taxon>
        <taxon>Ascomycota</taxon>
        <taxon>Pezizomycotina</taxon>
        <taxon>Sordariomycetes</taxon>
        <taxon>Hypocreomycetidae</taxon>
        <taxon>Hypocreales</taxon>
        <taxon>Nectriaceae</taxon>
        <taxon>Fusarium</taxon>
        <taxon>Fusarium solani species complex</taxon>
    </lineage>
</organism>
<evidence type="ECO:0000313" key="3">
    <source>
        <dbReference type="Proteomes" id="UP000288168"/>
    </source>
</evidence>
<dbReference type="Proteomes" id="UP000288168">
    <property type="component" value="Unassembled WGS sequence"/>
</dbReference>
<dbReference type="OrthoDB" id="5104818at2759"/>
<gene>
    <name evidence="2" type="ORF">CEP54_016007</name>
</gene>
<feature type="compositionally biased region" description="Low complexity" evidence="1">
    <location>
        <begin position="21"/>
        <end position="38"/>
    </location>
</feature>
<dbReference type="AlphaFoldDB" id="A0A428NJ49"/>
<comment type="caution">
    <text evidence="2">The sequence shown here is derived from an EMBL/GenBank/DDBJ whole genome shotgun (WGS) entry which is preliminary data.</text>
</comment>
<feature type="region of interest" description="Disordered" evidence="1">
    <location>
        <begin position="190"/>
        <end position="226"/>
    </location>
</feature>
<feature type="region of interest" description="Disordered" evidence="1">
    <location>
        <begin position="19"/>
        <end position="38"/>
    </location>
</feature>
<proteinExistence type="predicted"/>
<protein>
    <submittedName>
        <fullName evidence="2">Uncharacterized protein</fullName>
    </submittedName>
</protein>
<reference evidence="2 3" key="1">
    <citation type="submission" date="2017-06" db="EMBL/GenBank/DDBJ databases">
        <title>Comparative genomic analysis of Ambrosia Fusariam Clade fungi.</title>
        <authorList>
            <person name="Stajich J.E."/>
            <person name="Carrillo J."/>
            <person name="Kijimoto T."/>
            <person name="Eskalen A."/>
            <person name="O'Donnell K."/>
            <person name="Kasson M."/>
        </authorList>
    </citation>
    <scope>NUCLEOTIDE SEQUENCE [LARGE SCALE GENOMIC DNA]</scope>
    <source>
        <strain evidence="2 3">NRRL62584</strain>
    </source>
</reference>
<feature type="region of interest" description="Disordered" evidence="1">
    <location>
        <begin position="64"/>
        <end position="86"/>
    </location>
</feature>
<feature type="compositionally biased region" description="Low complexity" evidence="1">
    <location>
        <begin position="67"/>
        <end position="78"/>
    </location>
</feature>
<name>A0A428NJ49_9HYPO</name>